<dbReference type="RefSeq" id="WP_183354467.1">
    <property type="nucleotide sequence ID" value="NZ_BLXX01000005.1"/>
</dbReference>
<evidence type="ECO:0000256" key="1">
    <source>
        <dbReference type="ARBA" id="ARBA00010996"/>
    </source>
</evidence>
<dbReference type="PANTHER" id="PTHR12151:SF25">
    <property type="entry name" value="LINALOOL DEHYDRATASE_ISOMERASE DOMAIN-CONTAINING PROTEIN"/>
    <property type="match status" value="1"/>
</dbReference>
<gene>
    <name evidence="7" type="ORF">GMST_19570</name>
</gene>
<evidence type="ECO:0000259" key="6">
    <source>
        <dbReference type="PROSITE" id="PS51352"/>
    </source>
</evidence>
<evidence type="ECO:0000256" key="4">
    <source>
        <dbReference type="PIRSR" id="PIRSR603782-2"/>
    </source>
</evidence>
<evidence type="ECO:0000256" key="2">
    <source>
        <dbReference type="ARBA" id="ARBA00023008"/>
    </source>
</evidence>
<dbReference type="PROSITE" id="PS51352">
    <property type="entry name" value="THIOREDOXIN_2"/>
    <property type="match status" value="1"/>
</dbReference>
<accession>A0A6V8MI34</accession>
<feature type="disulfide bond" description="Redox-active" evidence="4">
    <location>
        <begin position="197"/>
        <end position="201"/>
    </location>
</feature>
<keyword evidence="3" id="KW-0479">Metal-binding</keyword>
<dbReference type="Gene3D" id="3.40.30.10">
    <property type="entry name" value="Glutaredoxin"/>
    <property type="match status" value="1"/>
</dbReference>
<dbReference type="InterPro" id="IPR013766">
    <property type="entry name" value="Thioredoxin_domain"/>
</dbReference>
<name>A0A6V8MI34_9BACT</name>
<keyword evidence="8" id="KW-1185">Reference proteome</keyword>
<dbReference type="SUPFAM" id="SSF52833">
    <property type="entry name" value="Thioredoxin-like"/>
    <property type="match status" value="1"/>
</dbReference>
<dbReference type="Proteomes" id="UP000556026">
    <property type="component" value="Unassembled WGS sequence"/>
</dbReference>
<dbReference type="CDD" id="cd02968">
    <property type="entry name" value="SCO"/>
    <property type="match status" value="1"/>
</dbReference>
<keyword evidence="5" id="KW-0732">Signal</keyword>
<protein>
    <recommendedName>
        <fullName evidence="6">Thioredoxin domain-containing protein</fullName>
    </recommendedName>
</protein>
<feature type="signal peptide" evidence="5">
    <location>
        <begin position="1"/>
        <end position="20"/>
    </location>
</feature>
<evidence type="ECO:0000256" key="5">
    <source>
        <dbReference type="SAM" id="SignalP"/>
    </source>
</evidence>
<dbReference type="InterPro" id="IPR003782">
    <property type="entry name" value="SCO1/SenC"/>
</dbReference>
<evidence type="ECO:0000313" key="7">
    <source>
        <dbReference type="EMBL" id="GFO59632.1"/>
    </source>
</evidence>
<dbReference type="GO" id="GO:0046872">
    <property type="term" value="F:metal ion binding"/>
    <property type="evidence" value="ECO:0007669"/>
    <property type="project" value="UniProtKB-KW"/>
</dbReference>
<dbReference type="EMBL" id="BLXX01000005">
    <property type="protein sequence ID" value="GFO59632.1"/>
    <property type="molecule type" value="Genomic_DNA"/>
</dbReference>
<dbReference type="InterPro" id="IPR036249">
    <property type="entry name" value="Thioredoxin-like_sf"/>
</dbReference>
<keyword evidence="4" id="KW-1015">Disulfide bond</keyword>
<evidence type="ECO:0000313" key="8">
    <source>
        <dbReference type="Proteomes" id="UP000556026"/>
    </source>
</evidence>
<feature type="binding site" evidence="3">
    <location>
        <position position="201"/>
    </location>
    <ligand>
        <name>Cu cation</name>
        <dbReference type="ChEBI" id="CHEBI:23378"/>
    </ligand>
</feature>
<proteinExistence type="inferred from homology"/>
<keyword evidence="2 3" id="KW-0186">Copper</keyword>
<dbReference type="Pfam" id="PF02630">
    <property type="entry name" value="SCO1-SenC"/>
    <property type="match status" value="1"/>
</dbReference>
<feature type="domain" description="Thioredoxin" evidence="6">
    <location>
        <begin position="157"/>
        <end position="311"/>
    </location>
</feature>
<dbReference type="AlphaFoldDB" id="A0A6V8MI34"/>
<dbReference type="Pfam" id="PF13115">
    <property type="entry name" value="YtkA"/>
    <property type="match status" value="1"/>
</dbReference>
<organism evidence="7 8">
    <name type="scientific">Geomonas silvestris</name>
    <dbReference type="NCBI Taxonomy" id="2740184"/>
    <lineage>
        <taxon>Bacteria</taxon>
        <taxon>Pseudomonadati</taxon>
        <taxon>Thermodesulfobacteriota</taxon>
        <taxon>Desulfuromonadia</taxon>
        <taxon>Geobacterales</taxon>
        <taxon>Geobacteraceae</taxon>
        <taxon>Geomonas</taxon>
    </lineage>
</organism>
<comment type="similarity">
    <text evidence="1">Belongs to the SCO1/2 family.</text>
</comment>
<feature type="chain" id="PRO_5028123543" description="Thioredoxin domain-containing protein" evidence="5">
    <location>
        <begin position="21"/>
        <end position="315"/>
    </location>
</feature>
<evidence type="ECO:0000256" key="3">
    <source>
        <dbReference type="PIRSR" id="PIRSR603782-1"/>
    </source>
</evidence>
<dbReference type="InterPro" id="IPR032693">
    <property type="entry name" value="YtkA-like_dom"/>
</dbReference>
<dbReference type="PANTHER" id="PTHR12151">
    <property type="entry name" value="ELECTRON TRANSPORT PROTIN SCO1/SENC FAMILY MEMBER"/>
    <property type="match status" value="1"/>
</dbReference>
<reference evidence="8" key="1">
    <citation type="submission" date="2020-06" db="EMBL/GenBank/DDBJ databases">
        <title>Draft genomic sequence of Geomonas sp. Red330.</title>
        <authorList>
            <person name="Itoh H."/>
            <person name="Zhenxing X."/>
            <person name="Ushijima N."/>
            <person name="Masuda Y."/>
            <person name="Shiratori Y."/>
            <person name="Senoo K."/>
        </authorList>
    </citation>
    <scope>NUCLEOTIDE SEQUENCE [LARGE SCALE GENOMIC DNA]</scope>
    <source>
        <strain evidence="8">Red330</strain>
    </source>
</reference>
<feature type="binding site" evidence="3">
    <location>
        <position position="197"/>
    </location>
    <ligand>
        <name>Cu cation</name>
        <dbReference type="ChEBI" id="CHEBI:23378"/>
    </ligand>
</feature>
<sequence length="315" mass="34639">MKTLATFFAVMFCSVSWALAAEVPAAPAAAPSALRSEQGGFNLQLRLPDSGLKLGPNTADITVQDQAGNPVEGAQLTVTPWMPSMGHGVWDKPVVKELGGGRYHVENVVIIMGGVWELKVALKKGEREDRAVFSATVAEAAPAQASPEPERTGYDRTLADYNVPNVTLINQDGQKVNLRQLLESGKPVIVDFIFTTCTTICPVLSAGFSNLRRTLGDEAHKVQLVSISIDPENDRPEKLKTYLERFGGPEGWEFLTGSREEVGRVLRAFNAFVVDKMSHEPLYLLHAPNAPQWVRIKGLIKKSDLLNEYRKMENR</sequence>
<comment type="caution">
    <text evidence="7">The sequence shown here is derived from an EMBL/GenBank/DDBJ whole genome shotgun (WGS) entry which is preliminary data.</text>
</comment>